<evidence type="ECO:0000313" key="4">
    <source>
        <dbReference type="Proteomes" id="UP000283063"/>
    </source>
</evidence>
<evidence type="ECO:0000313" key="3">
    <source>
        <dbReference type="EMBL" id="AZV80730.1"/>
    </source>
</evidence>
<dbReference type="Gene3D" id="1.10.700.10">
    <property type="entry name" value="Dioxygenase LigAB, LigA subunit"/>
    <property type="match status" value="1"/>
</dbReference>
<protein>
    <submittedName>
        <fullName evidence="3">Uncharacterized protein</fullName>
    </submittedName>
</protein>
<dbReference type="Pfam" id="PF02900">
    <property type="entry name" value="LigB"/>
    <property type="match status" value="1"/>
</dbReference>
<name>A0A3T0N9L7_9RHOB</name>
<dbReference type="InterPro" id="IPR004183">
    <property type="entry name" value="Xdiol_dOase_suB"/>
</dbReference>
<dbReference type="EMBL" id="CP033221">
    <property type="protein sequence ID" value="AZV80730.1"/>
    <property type="molecule type" value="Genomic_DNA"/>
</dbReference>
<dbReference type="GO" id="GO:0008198">
    <property type="term" value="F:ferrous iron binding"/>
    <property type="evidence" value="ECO:0007669"/>
    <property type="project" value="InterPro"/>
</dbReference>
<dbReference type="Proteomes" id="UP000283063">
    <property type="component" value="Plasmid pW43B"/>
</dbReference>
<dbReference type="InterPro" id="IPR011986">
    <property type="entry name" value="Xdiol_dOase_LigA"/>
</dbReference>
<proteinExistence type="predicted"/>
<dbReference type="OrthoDB" id="8673673at2"/>
<organism evidence="3 4">
    <name type="scientific">Parasedimentitalea marina</name>
    <dbReference type="NCBI Taxonomy" id="2483033"/>
    <lineage>
        <taxon>Bacteria</taxon>
        <taxon>Pseudomonadati</taxon>
        <taxon>Pseudomonadota</taxon>
        <taxon>Alphaproteobacteria</taxon>
        <taxon>Rhodobacterales</taxon>
        <taxon>Paracoccaceae</taxon>
        <taxon>Parasedimentitalea</taxon>
    </lineage>
</organism>
<keyword evidence="3" id="KW-0614">Plasmid</keyword>
<reference evidence="3 4" key="1">
    <citation type="submission" date="2018-10" db="EMBL/GenBank/DDBJ databases">
        <title>Parasedimentitalea marina sp. nov., a psychrophilic bacterium isolated from deep seawater of the New Britain Trench.</title>
        <authorList>
            <person name="Cao J."/>
        </authorList>
    </citation>
    <scope>NUCLEOTIDE SEQUENCE [LARGE SCALE GENOMIC DNA]</scope>
    <source>
        <strain evidence="3 4">W43</strain>
        <plasmid evidence="3 4">pW43B</plasmid>
    </source>
</reference>
<dbReference type="RefSeq" id="WP_127751233.1">
    <property type="nucleotide sequence ID" value="NZ_CP033221.1"/>
</dbReference>
<gene>
    <name evidence="3" type="ORF">EBB79_22515</name>
</gene>
<feature type="domain" description="Extradiol ring-cleavage dioxygenase class III enzyme subunit B" evidence="1">
    <location>
        <begin position="110"/>
        <end position="179"/>
    </location>
</feature>
<dbReference type="KEGG" id="sedi:EBB79_22515"/>
<dbReference type="AlphaFoldDB" id="A0A3T0N9L7"/>
<accession>A0A3T0N9L7</accession>
<dbReference type="Gene3D" id="3.40.830.10">
    <property type="entry name" value="LigB-like"/>
    <property type="match status" value="1"/>
</dbReference>
<dbReference type="Pfam" id="PF07746">
    <property type="entry name" value="LigA"/>
    <property type="match status" value="1"/>
</dbReference>
<evidence type="ECO:0000259" key="2">
    <source>
        <dbReference type="Pfam" id="PF07746"/>
    </source>
</evidence>
<evidence type="ECO:0000259" key="1">
    <source>
        <dbReference type="Pfam" id="PF02900"/>
    </source>
</evidence>
<dbReference type="GO" id="GO:0016702">
    <property type="term" value="F:oxidoreductase activity, acting on single donors with incorporation of molecular oxygen, incorporation of two atoms of oxygen"/>
    <property type="evidence" value="ECO:0007669"/>
    <property type="project" value="UniProtKB-ARBA"/>
</dbReference>
<keyword evidence="4" id="KW-1185">Reference proteome</keyword>
<geneLocation type="plasmid" evidence="3 4">
    <name>pW43B</name>
</geneLocation>
<dbReference type="SUPFAM" id="SSF53213">
    <property type="entry name" value="LigB-like"/>
    <property type="match status" value="2"/>
</dbReference>
<dbReference type="InterPro" id="IPR036622">
    <property type="entry name" value="LigA_sf"/>
</dbReference>
<feature type="domain" description="Extradiol ring-cleavage dioxygenase LigAB LigA subunit" evidence="2">
    <location>
        <begin position="1"/>
        <end position="43"/>
    </location>
</feature>
<sequence length="183" mass="20456">MTPEQRIKIDDRDWLGMLTLGGNICYTFKLARIVAGVGTSHVPAIGAASDQGKDQNDYFKPMFNDHASAFSVEVINTFVLGVADGYAPADEGYSPRQVPYVHGHADFASHIFDNMFLDNLQDNAEKLTKISHTDYIRDAGSEGIELIMWLVRRGAMEKPREIYRHYHVPVSYSAAGVFFPLVE</sequence>